<reference evidence="1 2" key="1">
    <citation type="journal article" date="2021" name="Hortic Res">
        <title>High-quality reference genome and annotation aids understanding of berry development for evergreen blueberry (Vaccinium darrowii).</title>
        <authorList>
            <person name="Yu J."/>
            <person name="Hulse-Kemp A.M."/>
            <person name="Babiker E."/>
            <person name="Staton M."/>
        </authorList>
    </citation>
    <scope>NUCLEOTIDE SEQUENCE [LARGE SCALE GENOMIC DNA]</scope>
    <source>
        <strain evidence="2">cv. NJ 8807/NJ 8810</strain>
        <tissue evidence="1">Young leaf</tissue>
    </source>
</reference>
<evidence type="ECO:0000313" key="2">
    <source>
        <dbReference type="Proteomes" id="UP000828048"/>
    </source>
</evidence>
<accession>A0ACB7Y229</accession>
<protein>
    <submittedName>
        <fullName evidence="1">Uncharacterized protein</fullName>
    </submittedName>
</protein>
<dbReference type="Proteomes" id="UP000828048">
    <property type="component" value="Chromosome 5"/>
</dbReference>
<gene>
    <name evidence="1" type="ORF">Vadar_027950</name>
</gene>
<sequence>MALKPTRPSSRPPLNGFRIRACCKMGERAVVGKPPKFKGISQEVQEILEADMEEAPARRRAREAFKEVQLSIDFCLFKLPCDGLKMNESYEVNSRGVEIFTKSWLPGTCCPKAVVCYCHGYGDTCTFFFEGIARKLVSAGYGVFGMDYPGFGLSEGLHGYIPSFDVLVDDVIEHFSKIRENPEFCSLPRFLFGQSMGGAVALKVHLKQPDAWNGAILVAPMCKIADDVAPPWLLAQILIGVAKFLPKQKLVPQKDLAEMAFKELDKREMTAYNVIAYKDKPRLRTAVELLRTTQEIERRLEEVSLPLLILHGQADVVTDPSVSKALYEKARSSDKKLILYKDAYHSLLEGEPDETITQFVSFPLKMVFSAGFLHSQLSLKINGSVVVTRPTCNQRSTFALKCTKLPIYGRVPVRGSKLLSDQSFMVGSRTITGPYLRSCQPYKRSCVVRASWLASSQIASSVFTLGTAAVLPFYTLMVLAPKAELTKKSMESSIPYIVLGLLYAYLLYLSWTPDTLRLMFASKYWLPELSGIAKMFSNEMTLASAWIHLLAVDLFAARQVFHDGLENETETRHSVSLCLLFCPVGIVSHVLTKAVTKISRNSKHGRFLRCSSPLSK</sequence>
<keyword evidence="2" id="KW-1185">Reference proteome</keyword>
<name>A0ACB7Y229_9ERIC</name>
<evidence type="ECO:0000313" key="1">
    <source>
        <dbReference type="EMBL" id="KAH7847599.1"/>
    </source>
</evidence>
<dbReference type="EMBL" id="CM037155">
    <property type="protein sequence ID" value="KAH7847599.1"/>
    <property type="molecule type" value="Genomic_DNA"/>
</dbReference>
<comment type="caution">
    <text evidence="1">The sequence shown here is derived from an EMBL/GenBank/DDBJ whole genome shotgun (WGS) entry which is preliminary data.</text>
</comment>
<organism evidence="1 2">
    <name type="scientific">Vaccinium darrowii</name>
    <dbReference type="NCBI Taxonomy" id="229202"/>
    <lineage>
        <taxon>Eukaryota</taxon>
        <taxon>Viridiplantae</taxon>
        <taxon>Streptophyta</taxon>
        <taxon>Embryophyta</taxon>
        <taxon>Tracheophyta</taxon>
        <taxon>Spermatophyta</taxon>
        <taxon>Magnoliopsida</taxon>
        <taxon>eudicotyledons</taxon>
        <taxon>Gunneridae</taxon>
        <taxon>Pentapetalae</taxon>
        <taxon>asterids</taxon>
        <taxon>Ericales</taxon>
        <taxon>Ericaceae</taxon>
        <taxon>Vaccinioideae</taxon>
        <taxon>Vaccinieae</taxon>
        <taxon>Vaccinium</taxon>
    </lineage>
</organism>
<proteinExistence type="predicted"/>